<evidence type="ECO:0000256" key="4">
    <source>
        <dbReference type="ARBA" id="ARBA00022801"/>
    </source>
</evidence>
<dbReference type="InterPro" id="IPR011055">
    <property type="entry name" value="Dup_hybrid_motif"/>
</dbReference>
<dbReference type="InterPro" id="IPR054512">
    <property type="entry name" value="NMB0315-like_N"/>
</dbReference>
<dbReference type="PANTHER" id="PTHR21666">
    <property type="entry name" value="PEPTIDASE-RELATED"/>
    <property type="match status" value="1"/>
</dbReference>
<dbReference type="Gene3D" id="3.10.450.350">
    <property type="match status" value="2"/>
</dbReference>
<dbReference type="SUPFAM" id="SSF51261">
    <property type="entry name" value="Duplicated hybrid motif"/>
    <property type="match status" value="1"/>
</dbReference>
<comment type="cofactor">
    <cofactor evidence="1">
        <name>Zn(2+)</name>
        <dbReference type="ChEBI" id="CHEBI:29105"/>
    </cofactor>
</comment>
<dbReference type="GO" id="GO:0004222">
    <property type="term" value="F:metalloendopeptidase activity"/>
    <property type="evidence" value="ECO:0007669"/>
    <property type="project" value="TreeGrafter"/>
</dbReference>
<dbReference type="Gene3D" id="2.70.70.10">
    <property type="entry name" value="Glucose Permease (Domain IIA)"/>
    <property type="match status" value="1"/>
</dbReference>
<keyword evidence="10" id="KW-1185">Reference proteome</keyword>
<dbReference type="InterPro" id="IPR016047">
    <property type="entry name" value="M23ase_b-sheet_dom"/>
</dbReference>
<dbReference type="InterPro" id="IPR050570">
    <property type="entry name" value="Cell_wall_metabolism_enzyme"/>
</dbReference>
<name>A0A916R3Y5_9RHOB</name>
<dbReference type="Proteomes" id="UP000628017">
    <property type="component" value="Unassembled WGS sequence"/>
</dbReference>
<evidence type="ECO:0000256" key="6">
    <source>
        <dbReference type="ARBA" id="ARBA00023049"/>
    </source>
</evidence>
<sequence>MLGTAVSAAAMASLTARTMMTPNAPAPEVMVRAAELSQPPAEPSSLDLSVTFATEVVNRNATLAPLLHSSDFTRPDELTAVTQALAIPAWEATVTDGDTLESILTRADMDAPLRAEVALAIAAEYDLRRLRPGHQLRVNFQPNGSPSFVALTVDEGVQIEVTLDGKVAGRTRPPVLTSVEQAGQLVVSGSIYTSLDAAGIPARFAVDLAEILSDAIDFRRDLKGGEKLNIQWAQSVLADGSKVGQPKLTYAALDLAKDIFEVVWSDEDSGKATVYLNGDVLRRIAPPVKGARLSSVFGRRKHPIYGNVRMHTGVDYAAVKGTPISATAPGRVSFIGWQNGYGQVVEISHGSNTMTRYAHLSAVPNGLKTGKRVLAGEVIGQVGKTGTATAPNLHYEVHVDGRPIDPLGKELIASVENPDTAGASALLEKTRALFTATLSDEI</sequence>
<comment type="caution">
    <text evidence="9">The sequence shown here is derived from an EMBL/GenBank/DDBJ whole genome shotgun (WGS) entry which is preliminary data.</text>
</comment>
<reference evidence="9" key="1">
    <citation type="journal article" date="2014" name="Int. J. Syst. Evol. Microbiol.">
        <title>Complete genome sequence of Corynebacterium casei LMG S-19264T (=DSM 44701T), isolated from a smear-ripened cheese.</title>
        <authorList>
            <consortium name="US DOE Joint Genome Institute (JGI-PGF)"/>
            <person name="Walter F."/>
            <person name="Albersmeier A."/>
            <person name="Kalinowski J."/>
            <person name="Ruckert C."/>
        </authorList>
    </citation>
    <scope>NUCLEOTIDE SEQUENCE</scope>
    <source>
        <strain evidence="9">CGMCC 1.15880</strain>
    </source>
</reference>
<keyword evidence="4" id="KW-0378">Hydrolase</keyword>
<dbReference type="Pfam" id="PF22310">
    <property type="entry name" value="NMB0315_dom_I"/>
    <property type="match status" value="1"/>
</dbReference>
<evidence type="ECO:0000259" key="8">
    <source>
        <dbReference type="Pfam" id="PF22310"/>
    </source>
</evidence>
<dbReference type="GO" id="GO:0006508">
    <property type="term" value="P:proteolysis"/>
    <property type="evidence" value="ECO:0007669"/>
    <property type="project" value="UniProtKB-KW"/>
</dbReference>
<proteinExistence type="predicted"/>
<dbReference type="PANTHER" id="PTHR21666:SF288">
    <property type="entry name" value="CELL DIVISION PROTEIN YTFB"/>
    <property type="match status" value="1"/>
</dbReference>
<organism evidence="9 10">
    <name type="scientific">Neptunicoccus cionae</name>
    <dbReference type="NCBI Taxonomy" id="2035344"/>
    <lineage>
        <taxon>Bacteria</taxon>
        <taxon>Pseudomonadati</taxon>
        <taxon>Pseudomonadota</taxon>
        <taxon>Alphaproteobacteria</taxon>
        <taxon>Rhodobacterales</taxon>
        <taxon>Paracoccaceae</taxon>
        <taxon>Neptunicoccus</taxon>
    </lineage>
</organism>
<reference evidence="9" key="2">
    <citation type="submission" date="2020-09" db="EMBL/GenBank/DDBJ databases">
        <authorList>
            <person name="Sun Q."/>
            <person name="Zhou Y."/>
        </authorList>
    </citation>
    <scope>NUCLEOTIDE SEQUENCE</scope>
    <source>
        <strain evidence="9">CGMCC 1.15880</strain>
    </source>
</reference>
<dbReference type="AlphaFoldDB" id="A0A916R3Y5"/>
<keyword evidence="2" id="KW-0645">Protease</keyword>
<accession>A0A916R3Y5</accession>
<evidence type="ECO:0000256" key="3">
    <source>
        <dbReference type="ARBA" id="ARBA00022723"/>
    </source>
</evidence>
<gene>
    <name evidence="9" type="ORF">GCM10011498_36960</name>
</gene>
<evidence type="ECO:0000256" key="1">
    <source>
        <dbReference type="ARBA" id="ARBA00001947"/>
    </source>
</evidence>
<dbReference type="Pfam" id="PF01551">
    <property type="entry name" value="Peptidase_M23"/>
    <property type="match status" value="1"/>
</dbReference>
<evidence type="ECO:0000259" key="7">
    <source>
        <dbReference type="Pfam" id="PF01551"/>
    </source>
</evidence>
<keyword evidence="3" id="KW-0479">Metal-binding</keyword>
<dbReference type="EMBL" id="BMKA01000009">
    <property type="protein sequence ID" value="GGA32365.1"/>
    <property type="molecule type" value="Genomic_DNA"/>
</dbReference>
<protein>
    <recommendedName>
        <fullName evidence="11">M23 family peptidase</fullName>
    </recommendedName>
</protein>
<feature type="domain" description="DD-carboxypeptidase/endopeptidase Mpg-like N-terminal" evidence="8">
    <location>
        <begin position="91"/>
        <end position="155"/>
    </location>
</feature>
<evidence type="ECO:0000256" key="2">
    <source>
        <dbReference type="ARBA" id="ARBA00022670"/>
    </source>
</evidence>
<dbReference type="GO" id="GO:0046872">
    <property type="term" value="F:metal ion binding"/>
    <property type="evidence" value="ECO:0007669"/>
    <property type="project" value="UniProtKB-KW"/>
</dbReference>
<evidence type="ECO:0000256" key="5">
    <source>
        <dbReference type="ARBA" id="ARBA00022833"/>
    </source>
</evidence>
<evidence type="ECO:0000313" key="10">
    <source>
        <dbReference type="Proteomes" id="UP000628017"/>
    </source>
</evidence>
<evidence type="ECO:0008006" key="11">
    <source>
        <dbReference type="Google" id="ProtNLM"/>
    </source>
</evidence>
<keyword evidence="5" id="KW-0862">Zinc</keyword>
<dbReference type="CDD" id="cd12797">
    <property type="entry name" value="M23_peptidase"/>
    <property type="match status" value="1"/>
</dbReference>
<keyword evidence="6" id="KW-0482">Metalloprotease</keyword>
<evidence type="ECO:0000313" key="9">
    <source>
        <dbReference type="EMBL" id="GGA32365.1"/>
    </source>
</evidence>
<feature type="domain" description="M23ase beta-sheet core" evidence="7">
    <location>
        <begin position="309"/>
        <end position="406"/>
    </location>
</feature>